<dbReference type="InterPro" id="IPR051050">
    <property type="entry name" value="Lipid_II_flippase_MurJ/MviN"/>
</dbReference>
<feature type="transmembrane region" description="Helical" evidence="8">
    <location>
        <begin position="55"/>
        <end position="79"/>
    </location>
</feature>
<feature type="transmembrane region" description="Helical" evidence="8">
    <location>
        <begin position="382"/>
        <end position="407"/>
    </location>
</feature>
<evidence type="ECO:0000256" key="8">
    <source>
        <dbReference type="SAM" id="Phobius"/>
    </source>
</evidence>
<evidence type="ECO:0000256" key="5">
    <source>
        <dbReference type="ARBA" id="ARBA00022984"/>
    </source>
</evidence>
<comment type="subcellular location">
    <subcellularLocation>
        <location evidence="1">Cell membrane</location>
        <topology evidence="1">Multi-pass membrane protein</topology>
    </subcellularLocation>
</comment>
<dbReference type="PANTHER" id="PTHR47019:SF1">
    <property type="entry name" value="LIPID II FLIPPASE MURJ"/>
    <property type="match status" value="1"/>
</dbReference>
<dbReference type="Pfam" id="PF03023">
    <property type="entry name" value="MurJ"/>
    <property type="match status" value="1"/>
</dbReference>
<comment type="caution">
    <text evidence="9">The sequence shown here is derived from an EMBL/GenBank/DDBJ whole genome shotgun (WGS) entry which is preliminary data.</text>
</comment>
<proteinExistence type="predicted"/>
<dbReference type="PRINTS" id="PR01806">
    <property type="entry name" value="VIRFACTRMVIN"/>
</dbReference>
<keyword evidence="6 8" id="KW-1133">Transmembrane helix</keyword>
<evidence type="ECO:0000313" key="10">
    <source>
        <dbReference type="Proteomes" id="UP001500984"/>
    </source>
</evidence>
<dbReference type="InterPro" id="IPR004268">
    <property type="entry name" value="MurJ"/>
</dbReference>
<keyword evidence="4" id="KW-0133">Cell shape</keyword>
<dbReference type="RefSeq" id="WP_344338713.1">
    <property type="nucleotide sequence ID" value="NZ_BAAAPZ010000019.1"/>
</dbReference>
<name>A0ABN2X9M3_9MICO</name>
<feature type="transmembrane region" description="Helical" evidence="8">
    <location>
        <begin position="419"/>
        <end position="445"/>
    </location>
</feature>
<keyword evidence="5" id="KW-0573">Peptidoglycan synthesis</keyword>
<evidence type="ECO:0000256" key="3">
    <source>
        <dbReference type="ARBA" id="ARBA00022692"/>
    </source>
</evidence>
<gene>
    <name evidence="9" type="ORF">GCM10009823_33400</name>
</gene>
<reference evidence="9 10" key="1">
    <citation type="journal article" date="2019" name="Int. J. Syst. Evol. Microbiol.">
        <title>The Global Catalogue of Microorganisms (GCM) 10K type strain sequencing project: providing services to taxonomists for standard genome sequencing and annotation.</title>
        <authorList>
            <consortium name="The Broad Institute Genomics Platform"/>
            <consortium name="The Broad Institute Genome Sequencing Center for Infectious Disease"/>
            <person name="Wu L."/>
            <person name="Ma J."/>
        </authorList>
    </citation>
    <scope>NUCLEOTIDE SEQUENCE [LARGE SCALE GENOMIC DNA]</scope>
    <source>
        <strain evidence="9 10">JCM 15900</strain>
    </source>
</reference>
<dbReference type="EMBL" id="BAAAPZ010000019">
    <property type="protein sequence ID" value="GAA2106893.1"/>
    <property type="molecule type" value="Genomic_DNA"/>
</dbReference>
<evidence type="ECO:0000256" key="4">
    <source>
        <dbReference type="ARBA" id="ARBA00022960"/>
    </source>
</evidence>
<feature type="transmembrane region" description="Helical" evidence="8">
    <location>
        <begin position="451"/>
        <end position="476"/>
    </location>
</feature>
<organism evidence="9 10">
    <name type="scientific">Brevibacterium salitolerans</name>
    <dbReference type="NCBI Taxonomy" id="1403566"/>
    <lineage>
        <taxon>Bacteria</taxon>
        <taxon>Bacillati</taxon>
        <taxon>Actinomycetota</taxon>
        <taxon>Actinomycetes</taxon>
        <taxon>Micrococcales</taxon>
        <taxon>Brevibacteriaceae</taxon>
        <taxon>Brevibacterium</taxon>
    </lineage>
</organism>
<dbReference type="Proteomes" id="UP001500984">
    <property type="component" value="Unassembled WGS sequence"/>
</dbReference>
<evidence type="ECO:0000256" key="2">
    <source>
        <dbReference type="ARBA" id="ARBA00022475"/>
    </source>
</evidence>
<evidence type="ECO:0000313" key="9">
    <source>
        <dbReference type="EMBL" id="GAA2106893.1"/>
    </source>
</evidence>
<feature type="transmembrane region" description="Helical" evidence="8">
    <location>
        <begin position="347"/>
        <end position="370"/>
    </location>
</feature>
<sequence length="559" mass="55472">MPRLLRFAASAALLVSAATLVSRLFGFVRWVAFSPTVGAGAVGTAYQSANQIPNILYEVVAGGALAGAVVPLLAAPLALAQRKAGETGPGGSAESGGTAEAARAEASRIASALLTWSVTLTLPLAAAVMVLHAPLAALITPTDAPGSTAFISGFLLVFAPQLVLYAVGGVLTGVLQAHRRFLWPAFMPLVSSLIVIGVYAGYAVLRGPESAAPADSALALLGWGTTAGVAAMTLPLALPARSTGIRFRPTWSFPPGVARRAVKLAGAGMSVLLAQQLATLVILMVSNKVGGSGVFAVFGYVQAVYLLPYAVLAVPVATVAFPKLAGLVAETGPAGPTDAFIAGTTRLVVLLGLTGAAVLAAASAPLQVFFSTLDTAHGESAPIFSALGLTVVVIAAAVPGWCMVAWGTRVFYALERSRFATLSAAAGWSLVAVSVLAAVPFVAAAPGPRTLVALGAAHAVGMTVAGVCLLAGIARVRGRGALAGLPRTLVVGVVGAAGGGAAGFLVARLALAGSGGLPFPPAVLAVLAGLCAGLVAVAVTGAVAFALDRGALAQARALR</sequence>
<keyword evidence="7 8" id="KW-0472">Membrane</keyword>
<keyword evidence="2" id="KW-1003">Cell membrane</keyword>
<feature type="transmembrane region" description="Helical" evidence="8">
    <location>
        <begin position="488"/>
        <end position="511"/>
    </location>
</feature>
<dbReference type="PANTHER" id="PTHR47019">
    <property type="entry name" value="LIPID II FLIPPASE MURJ"/>
    <property type="match status" value="1"/>
</dbReference>
<feature type="transmembrane region" description="Helical" evidence="8">
    <location>
        <begin position="305"/>
        <end position="326"/>
    </location>
</feature>
<feature type="transmembrane region" description="Helical" evidence="8">
    <location>
        <begin position="113"/>
        <end position="137"/>
    </location>
</feature>
<keyword evidence="3 8" id="KW-0812">Transmembrane</keyword>
<evidence type="ECO:0000256" key="1">
    <source>
        <dbReference type="ARBA" id="ARBA00004651"/>
    </source>
</evidence>
<evidence type="ECO:0000256" key="6">
    <source>
        <dbReference type="ARBA" id="ARBA00022989"/>
    </source>
</evidence>
<keyword evidence="10" id="KW-1185">Reference proteome</keyword>
<evidence type="ECO:0000256" key="7">
    <source>
        <dbReference type="ARBA" id="ARBA00023136"/>
    </source>
</evidence>
<accession>A0ABN2X9M3</accession>
<protein>
    <submittedName>
        <fullName evidence="9">Lipid II flippase MurJ</fullName>
    </submittedName>
</protein>
<feature type="transmembrane region" description="Helical" evidence="8">
    <location>
        <begin position="217"/>
        <end position="240"/>
    </location>
</feature>
<feature type="transmembrane region" description="Helical" evidence="8">
    <location>
        <begin position="181"/>
        <end position="205"/>
    </location>
</feature>
<feature type="transmembrane region" description="Helical" evidence="8">
    <location>
        <begin position="261"/>
        <end position="285"/>
    </location>
</feature>
<feature type="transmembrane region" description="Helical" evidence="8">
    <location>
        <begin position="149"/>
        <end position="174"/>
    </location>
</feature>
<feature type="transmembrane region" description="Helical" evidence="8">
    <location>
        <begin position="523"/>
        <end position="547"/>
    </location>
</feature>